<dbReference type="EMBL" id="UZAL01046895">
    <property type="protein sequence ID" value="VDP84552.1"/>
    <property type="molecule type" value="Genomic_DNA"/>
</dbReference>
<dbReference type="AlphaFoldDB" id="A0A183Q3V1"/>
<proteinExistence type="predicted"/>
<keyword evidence="2" id="KW-1185">Reference proteome</keyword>
<gene>
    <name evidence="1" type="ORF">SMTD_LOCUS21287</name>
</gene>
<name>A0A183Q3V1_9TREM</name>
<dbReference type="Proteomes" id="UP000269396">
    <property type="component" value="Unassembled WGS sequence"/>
</dbReference>
<accession>A0A183Q3V1</accession>
<evidence type="ECO:0000313" key="1">
    <source>
        <dbReference type="EMBL" id="VDP84552.1"/>
    </source>
</evidence>
<evidence type="ECO:0000313" key="2">
    <source>
        <dbReference type="Proteomes" id="UP000269396"/>
    </source>
</evidence>
<protein>
    <submittedName>
        <fullName evidence="1">Uncharacterized protein</fullName>
    </submittedName>
</protein>
<organism evidence="1 2">
    <name type="scientific">Schistosoma mattheei</name>
    <dbReference type="NCBI Taxonomy" id="31246"/>
    <lineage>
        <taxon>Eukaryota</taxon>
        <taxon>Metazoa</taxon>
        <taxon>Spiralia</taxon>
        <taxon>Lophotrochozoa</taxon>
        <taxon>Platyhelminthes</taxon>
        <taxon>Trematoda</taxon>
        <taxon>Digenea</taxon>
        <taxon>Strigeidida</taxon>
        <taxon>Schistosomatoidea</taxon>
        <taxon>Schistosomatidae</taxon>
        <taxon>Schistosoma</taxon>
    </lineage>
</organism>
<reference evidence="1 2" key="1">
    <citation type="submission" date="2018-11" db="EMBL/GenBank/DDBJ databases">
        <authorList>
            <consortium name="Pathogen Informatics"/>
        </authorList>
    </citation>
    <scope>NUCLEOTIDE SEQUENCE [LARGE SCALE GENOMIC DNA]</scope>
    <source>
        <strain>Denwood</strain>
        <strain evidence="2">Zambia</strain>
    </source>
</reference>
<sequence length="150" mass="17133">MVYILQGILNFPNNQKSQTLCSFQIPNGNTNIPSWSTHTLGIQQPNLNNLTNPCIINYLNGINTSNTINDTIDPLILHEQWSRNTNLEFNQGTISPIDENQRSIGKLFYFELVLTFGRKKIIIRKRFVEISVISTVEIISQLKLDHHGKP</sequence>